<proteinExistence type="predicted"/>
<dbReference type="Pfam" id="PF05419">
    <property type="entry name" value="GUN4"/>
    <property type="match status" value="1"/>
</dbReference>
<evidence type="ECO:0000256" key="3">
    <source>
        <dbReference type="ARBA" id="ARBA00022777"/>
    </source>
</evidence>
<evidence type="ECO:0000256" key="4">
    <source>
        <dbReference type="ARBA" id="ARBA00022840"/>
    </source>
</evidence>
<evidence type="ECO:0000313" key="9">
    <source>
        <dbReference type="Proteomes" id="UP000176944"/>
    </source>
</evidence>
<dbReference type="PROSITE" id="PS50011">
    <property type="entry name" value="PROTEIN_KINASE_DOM"/>
    <property type="match status" value="1"/>
</dbReference>
<evidence type="ECO:0000256" key="2">
    <source>
        <dbReference type="ARBA" id="ARBA00022741"/>
    </source>
</evidence>
<evidence type="ECO:0000313" key="8">
    <source>
        <dbReference type="EMBL" id="AOY79163.1"/>
    </source>
</evidence>
<dbReference type="PANTHER" id="PTHR43289:SF34">
    <property type="entry name" value="SERINE_THREONINE-PROTEIN KINASE YBDM-RELATED"/>
    <property type="match status" value="1"/>
</dbReference>
<feature type="transmembrane region" description="Helical" evidence="6">
    <location>
        <begin position="420"/>
        <end position="440"/>
    </location>
</feature>
<evidence type="ECO:0000259" key="7">
    <source>
        <dbReference type="PROSITE" id="PS50011"/>
    </source>
</evidence>
<dbReference type="InterPro" id="IPR008266">
    <property type="entry name" value="Tyr_kinase_AS"/>
</dbReference>
<dbReference type="PANTHER" id="PTHR43289">
    <property type="entry name" value="MITOGEN-ACTIVATED PROTEIN KINASE KINASE KINASE 20-RELATED"/>
    <property type="match status" value="1"/>
</dbReference>
<evidence type="ECO:0000256" key="6">
    <source>
        <dbReference type="SAM" id="Phobius"/>
    </source>
</evidence>
<name>A0A1D9FV31_MOOP1</name>
<dbReference type="Pfam" id="PF00069">
    <property type="entry name" value="Pkinase"/>
    <property type="match status" value="1"/>
</dbReference>
<keyword evidence="6" id="KW-0472">Membrane</keyword>
<dbReference type="Gene3D" id="1.25.40.620">
    <property type="match status" value="1"/>
</dbReference>
<dbReference type="Gene3D" id="1.10.10.1770">
    <property type="entry name" value="Gun4-like"/>
    <property type="match status" value="1"/>
</dbReference>
<dbReference type="SUPFAM" id="SSF140869">
    <property type="entry name" value="GUN4-like"/>
    <property type="match status" value="1"/>
</dbReference>
<dbReference type="PROSITE" id="PS00109">
    <property type="entry name" value="PROTEIN_KINASE_TYR"/>
    <property type="match status" value="1"/>
</dbReference>
<dbReference type="InterPro" id="IPR037215">
    <property type="entry name" value="GUN4-like_sf"/>
</dbReference>
<feature type="binding site" evidence="5">
    <location>
        <position position="43"/>
    </location>
    <ligand>
        <name>ATP</name>
        <dbReference type="ChEBI" id="CHEBI:30616"/>
    </ligand>
</feature>
<keyword evidence="4 5" id="KW-0067">ATP-binding</keyword>
<protein>
    <submittedName>
        <fullName evidence="8">Serine/threonine-protein kinase</fullName>
    </submittedName>
</protein>
<keyword evidence="2 5" id="KW-0547">Nucleotide-binding</keyword>
<dbReference type="InterPro" id="IPR011009">
    <property type="entry name" value="Kinase-like_dom_sf"/>
</dbReference>
<dbReference type="CDD" id="cd14014">
    <property type="entry name" value="STKc_PknB_like"/>
    <property type="match status" value="1"/>
</dbReference>
<sequence length="448" mass="50920">MVWSEQQLLHGGKYKIEKILGRGAFGITYKAVHQLLNQDVVIKTPHESLRLAPDYPNYGEQFIKQGQLLAQLSADLESLVQVRDLFQEGDTYFLVMDFISGESLWKLVQRTGPLPETDAVEYITQIGSALNLIHGVGLVHLDISPHNIVVSNSGKPVLIDFGIPGDILRDSNVSSHIDNKPFRPYELYYQGSRHATVDVYSLAASMYHAVTGLSPTESIYRKYDGEELVPPKQLVPSISDRLNQVILQGMALEPKDRPQSVHEWLQPLTEDDYFICLSEVDDLSSDVGVDYRPLRDLLIHRKWQEADQETLALMLKAAGREEEGWLDIPDINKFPCKDLYTLNTLWVKYSHGRFGFSVQKRIWQSIVTESVQVTPGADYDYETYCRFGDQLGWHTNEKWLDYVDLPFTLNAPQGHLPVSYVGFFSGWAYFAFFMGGVSLFSRLDICSI</sequence>
<organism evidence="8 9">
    <name type="scientific">Moorena producens (strain JHB)</name>
    <dbReference type="NCBI Taxonomy" id="1454205"/>
    <lineage>
        <taxon>Bacteria</taxon>
        <taxon>Bacillati</taxon>
        <taxon>Cyanobacteriota</taxon>
        <taxon>Cyanophyceae</taxon>
        <taxon>Coleofasciculales</taxon>
        <taxon>Coleofasciculaceae</taxon>
        <taxon>Moorena</taxon>
    </lineage>
</organism>
<dbReference type="CDD" id="cd16383">
    <property type="entry name" value="GUN4"/>
    <property type="match status" value="1"/>
</dbReference>
<keyword evidence="6" id="KW-1133">Transmembrane helix</keyword>
<keyword evidence="1" id="KW-0808">Transferase</keyword>
<keyword evidence="3 8" id="KW-0418">Kinase</keyword>
<dbReference type="EMBL" id="CP017708">
    <property type="protein sequence ID" value="AOY79163.1"/>
    <property type="molecule type" value="Genomic_DNA"/>
</dbReference>
<dbReference type="Gene3D" id="1.10.510.10">
    <property type="entry name" value="Transferase(Phosphotransferase) domain 1"/>
    <property type="match status" value="1"/>
</dbReference>
<dbReference type="Proteomes" id="UP000176944">
    <property type="component" value="Chromosome"/>
</dbReference>
<accession>A0A1D9FV31</accession>
<dbReference type="GO" id="GO:0005524">
    <property type="term" value="F:ATP binding"/>
    <property type="evidence" value="ECO:0007669"/>
    <property type="project" value="UniProtKB-UniRule"/>
</dbReference>
<dbReference type="PROSITE" id="PS00107">
    <property type="entry name" value="PROTEIN_KINASE_ATP"/>
    <property type="match status" value="1"/>
</dbReference>
<reference evidence="9" key="1">
    <citation type="submission" date="2016-10" db="EMBL/GenBank/DDBJ databases">
        <title>Comparative genomics uncovers the prolific and rare metabolic potential of the cyanobacterial genus Moorea.</title>
        <authorList>
            <person name="Leao T."/>
            <person name="Castelao G."/>
            <person name="Korobeynikov A."/>
            <person name="Monroe E.A."/>
            <person name="Podell S."/>
            <person name="Glukhov E."/>
            <person name="Allen E."/>
            <person name="Gerwick W.H."/>
            <person name="Gerwick L."/>
        </authorList>
    </citation>
    <scope>NUCLEOTIDE SEQUENCE [LARGE SCALE GENOMIC DNA]</scope>
    <source>
        <strain evidence="9">JHB</strain>
    </source>
</reference>
<feature type="domain" description="Protein kinase" evidence="7">
    <location>
        <begin position="14"/>
        <end position="274"/>
    </location>
</feature>
<gene>
    <name evidence="8" type="ORF">BJP36_03765</name>
</gene>
<dbReference type="GO" id="GO:0004674">
    <property type="term" value="F:protein serine/threonine kinase activity"/>
    <property type="evidence" value="ECO:0007669"/>
    <property type="project" value="TreeGrafter"/>
</dbReference>
<dbReference type="SUPFAM" id="SSF56112">
    <property type="entry name" value="Protein kinase-like (PK-like)"/>
    <property type="match status" value="1"/>
</dbReference>
<dbReference type="InterPro" id="IPR000719">
    <property type="entry name" value="Prot_kinase_dom"/>
</dbReference>
<dbReference type="InterPro" id="IPR017441">
    <property type="entry name" value="Protein_kinase_ATP_BS"/>
</dbReference>
<evidence type="ECO:0000256" key="5">
    <source>
        <dbReference type="PROSITE-ProRule" id="PRU10141"/>
    </source>
</evidence>
<evidence type="ECO:0000256" key="1">
    <source>
        <dbReference type="ARBA" id="ARBA00022679"/>
    </source>
</evidence>
<keyword evidence="6" id="KW-0812">Transmembrane</keyword>
<dbReference type="Gene3D" id="3.30.200.20">
    <property type="entry name" value="Phosphorylase Kinase, domain 1"/>
    <property type="match status" value="1"/>
</dbReference>
<dbReference type="AlphaFoldDB" id="A0A1D9FV31"/>
<dbReference type="InterPro" id="IPR008629">
    <property type="entry name" value="GUN4-like"/>
</dbReference>